<evidence type="ECO:0000256" key="1">
    <source>
        <dbReference type="ARBA" id="ARBA00022741"/>
    </source>
</evidence>
<dbReference type="CDD" id="cd12501">
    <property type="entry name" value="RRM_EcDbpA_like"/>
    <property type="match status" value="1"/>
</dbReference>
<name>A0A1H6STD8_9GAMM</name>
<keyword evidence="3 7" id="KW-0347">Helicase</keyword>
<dbReference type="GO" id="GO:0003724">
    <property type="term" value="F:RNA helicase activity"/>
    <property type="evidence" value="ECO:0007669"/>
    <property type="project" value="InterPro"/>
</dbReference>
<dbReference type="Proteomes" id="UP000199250">
    <property type="component" value="Unassembled WGS sequence"/>
</dbReference>
<keyword evidence="2 7" id="KW-0378">Hydrolase</keyword>
<feature type="short sequence motif" description="Q motif" evidence="6">
    <location>
        <begin position="38"/>
        <end position="66"/>
    </location>
</feature>
<dbReference type="InterPro" id="IPR011545">
    <property type="entry name" value="DEAD/DEAH_box_helicase_dom"/>
</dbReference>
<dbReference type="Pfam" id="PF00271">
    <property type="entry name" value="Helicase_C"/>
    <property type="match status" value="1"/>
</dbReference>
<sequence>MGRSKARQYAPEDCGAGPRLLIDCAPFPLFQARSVTTTAFSALPLSAAMLANLDALGYAAMTPIQAQSLPVILKGQDLIAQAKTGSGKTAAFGIGLLEPINPRWFGCQALVLCPTRELADQVAKELRRLARAADNIKILTLCGGVSFGPQIGSLEHGAHVIVGTPGRIQEHLKKGTLKLDGLNTLVLDEADRMLDMGFYDSIAEIIGQTPDKRQTLLFSATYPAGIKQLSATFMRDPQQVKAEALHDDSQIEQRFYEIAPEQRMDAVVKLLACYRPESSVAFCFTKQQCQELVEHLNRQGISAMALNGDLEQRDRDQVLAMFANRSLSVLVATDVAARGLDIDALDLVINVELARDSETHIHRVGRTGRAGKKGIAVSLVAPPEAHRAQAIETLQKAPLNWHPLNSLKAQTGEPLQPPMVTLCIAAGRKDKLRPGDILGALTGEAGIPGAQVGKIAIFDFQAFVAVERSIARQALKRLDEGKIKGRSLKVRILRA</sequence>
<feature type="domain" description="Helicase ATP-binding" evidence="8">
    <location>
        <begin position="69"/>
        <end position="240"/>
    </location>
</feature>
<dbReference type="InterPro" id="IPR050079">
    <property type="entry name" value="DEAD_box_RNA_helicase"/>
</dbReference>
<dbReference type="SMART" id="SM00490">
    <property type="entry name" value="HELICc"/>
    <property type="match status" value="1"/>
</dbReference>
<dbReference type="PROSITE" id="PS00039">
    <property type="entry name" value="DEAD_ATP_HELICASE"/>
    <property type="match status" value="1"/>
</dbReference>
<dbReference type="CDD" id="cd00268">
    <property type="entry name" value="DEADc"/>
    <property type="match status" value="1"/>
</dbReference>
<evidence type="ECO:0000259" key="9">
    <source>
        <dbReference type="PROSITE" id="PS51194"/>
    </source>
</evidence>
<dbReference type="PROSITE" id="PS51194">
    <property type="entry name" value="HELICASE_CTER"/>
    <property type="match status" value="1"/>
</dbReference>
<dbReference type="InterPro" id="IPR027417">
    <property type="entry name" value="P-loop_NTPase"/>
</dbReference>
<dbReference type="Pfam" id="PF03880">
    <property type="entry name" value="DbpA"/>
    <property type="match status" value="1"/>
</dbReference>
<dbReference type="InterPro" id="IPR000629">
    <property type="entry name" value="RNA-helicase_DEAD-box_CS"/>
</dbReference>
<dbReference type="EMBL" id="FNYQ01000017">
    <property type="protein sequence ID" value="SEI70146.1"/>
    <property type="molecule type" value="Genomic_DNA"/>
</dbReference>
<dbReference type="SUPFAM" id="SSF52540">
    <property type="entry name" value="P-loop containing nucleoside triphosphate hydrolases"/>
    <property type="match status" value="1"/>
</dbReference>
<dbReference type="SMART" id="SM00487">
    <property type="entry name" value="DEXDc"/>
    <property type="match status" value="1"/>
</dbReference>
<dbReference type="GO" id="GO:0005524">
    <property type="term" value="F:ATP binding"/>
    <property type="evidence" value="ECO:0007669"/>
    <property type="project" value="UniProtKB-KW"/>
</dbReference>
<accession>A0A1H6STD8</accession>
<dbReference type="InterPro" id="IPR012677">
    <property type="entry name" value="Nucleotide-bd_a/b_plait_sf"/>
</dbReference>
<dbReference type="InterPro" id="IPR014001">
    <property type="entry name" value="Helicase_ATP-bd"/>
</dbReference>
<evidence type="ECO:0000313" key="11">
    <source>
        <dbReference type="EMBL" id="SEI70146.1"/>
    </source>
</evidence>
<dbReference type="Gene3D" id="3.30.70.330">
    <property type="match status" value="1"/>
</dbReference>
<dbReference type="InterPro" id="IPR014014">
    <property type="entry name" value="RNA_helicase_DEAD_Q_motif"/>
</dbReference>
<dbReference type="InterPro" id="IPR044742">
    <property type="entry name" value="DEAD/DEAH_RhlB"/>
</dbReference>
<evidence type="ECO:0000313" key="12">
    <source>
        <dbReference type="Proteomes" id="UP000199250"/>
    </source>
</evidence>
<keyword evidence="4 7" id="KW-0067">ATP-binding</keyword>
<organism evidence="11 12">
    <name type="scientific">Azotobacter beijerinckii</name>
    <dbReference type="NCBI Taxonomy" id="170623"/>
    <lineage>
        <taxon>Bacteria</taxon>
        <taxon>Pseudomonadati</taxon>
        <taxon>Pseudomonadota</taxon>
        <taxon>Gammaproteobacteria</taxon>
        <taxon>Pseudomonadales</taxon>
        <taxon>Pseudomonadaceae</taxon>
        <taxon>Azotobacter</taxon>
    </lineage>
</organism>
<dbReference type="CDD" id="cd18787">
    <property type="entry name" value="SF2_C_DEAD"/>
    <property type="match status" value="1"/>
</dbReference>
<dbReference type="InterPro" id="IPR005580">
    <property type="entry name" value="DbpA/CsdA_RNA-bd_dom"/>
</dbReference>
<dbReference type="NCBIfam" id="NF008744">
    <property type="entry name" value="PRK11776.1"/>
    <property type="match status" value="1"/>
</dbReference>
<dbReference type="GO" id="GO:0005829">
    <property type="term" value="C:cytosol"/>
    <property type="evidence" value="ECO:0007669"/>
    <property type="project" value="TreeGrafter"/>
</dbReference>
<dbReference type="PROSITE" id="PS51192">
    <property type="entry name" value="HELICASE_ATP_BIND_1"/>
    <property type="match status" value="1"/>
</dbReference>
<evidence type="ECO:0000259" key="10">
    <source>
        <dbReference type="PROSITE" id="PS51195"/>
    </source>
</evidence>
<feature type="domain" description="DEAD-box RNA helicase Q" evidence="10">
    <location>
        <begin position="38"/>
        <end position="66"/>
    </location>
</feature>
<dbReference type="Pfam" id="PF00270">
    <property type="entry name" value="DEAD"/>
    <property type="match status" value="1"/>
</dbReference>
<evidence type="ECO:0000256" key="6">
    <source>
        <dbReference type="PROSITE-ProRule" id="PRU00552"/>
    </source>
</evidence>
<dbReference type="Gene3D" id="3.40.50.300">
    <property type="entry name" value="P-loop containing nucleotide triphosphate hydrolases"/>
    <property type="match status" value="2"/>
</dbReference>
<dbReference type="PANTHER" id="PTHR47959">
    <property type="entry name" value="ATP-DEPENDENT RNA HELICASE RHLE-RELATED"/>
    <property type="match status" value="1"/>
</dbReference>
<evidence type="ECO:0000256" key="2">
    <source>
        <dbReference type="ARBA" id="ARBA00022801"/>
    </source>
</evidence>
<feature type="domain" description="Helicase C-terminal" evidence="9">
    <location>
        <begin position="250"/>
        <end position="415"/>
    </location>
</feature>
<proteinExistence type="inferred from homology"/>
<reference evidence="11 12" key="1">
    <citation type="submission" date="2016-10" db="EMBL/GenBank/DDBJ databases">
        <authorList>
            <person name="de Groot N.N."/>
        </authorList>
    </citation>
    <scope>NUCLEOTIDE SEQUENCE [LARGE SCALE GENOMIC DNA]</scope>
    <source>
        <strain evidence="11 12">DSM 373</strain>
    </source>
</reference>
<comment type="similarity">
    <text evidence="5 7">Belongs to the DEAD box helicase family.</text>
</comment>
<dbReference type="AlphaFoldDB" id="A0A1H6STD8"/>
<protein>
    <submittedName>
        <fullName evidence="11">ATP-independent RNA helicase DbpA</fullName>
    </submittedName>
</protein>
<dbReference type="InterPro" id="IPR001650">
    <property type="entry name" value="Helicase_C-like"/>
</dbReference>
<gene>
    <name evidence="11" type="ORF">SAMN04244572_01373</name>
</gene>
<evidence type="ECO:0000259" key="8">
    <source>
        <dbReference type="PROSITE" id="PS51192"/>
    </source>
</evidence>
<evidence type="ECO:0000256" key="4">
    <source>
        <dbReference type="ARBA" id="ARBA00022840"/>
    </source>
</evidence>
<evidence type="ECO:0000256" key="5">
    <source>
        <dbReference type="ARBA" id="ARBA00038437"/>
    </source>
</evidence>
<dbReference type="GO" id="GO:0003676">
    <property type="term" value="F:nucleic acid binding"/>
    <property type="evidence" value="ECO:0007669"/>
    <property type="project" value="InterPro"/>
</dbReference>
<evidence type="ECO:0000256" key="7">
    <source>
        <dbReference type="RuleBase" id="RU000492"/>
    </source>
</evidence>
<keyword evidence="1 7" id="KW-0547">Nucleotide-binding</keyword>
<evidence type="ECO:0000256" key="3">
    <source>
        <dbReference type="ARBA" id="ARBA00022806"/>
    </source>
</evidence>
<dbReference type="PANTHER" id="PTHR47959:SF1">
    <property type="entry name" value="ATP-DEPENDENT RNA HELICASE DBPA"/>
    <property type="match status" value="1"/>
</dbReference>
<dbReference type="GO" id="GO:0016787">
    <property type="term" value="F:hydrolase activity"/>
    <property type="evidence" value="ECO:0007669"/>
    <property type="project" value="UniProtKB-KW"/>
</dbReference>
<dbReference type="PROSITE" id="PS51195">
    <property type="entry name" value="Q_MOTIF"/>
    <property type="match status" value="1"/>
</dbReference>